<dbReference type="AlphaFoldDB" id="A0A091DEV6"/>
<evidence type="ECO:0000313" key="3">
    <source>
        <dbReference type="Proteomes" id="UP000028990"/>
    </source>
</evidence>
<name>A0A091DEV6_FUKDA</name>
<protein>
    <submittedName>
        <fullName evidence="2">Uncharacterized protein</fullName>
    </submittedName>
</protein>
<sequence>MAVLQRATPSPPRTPSETLNFSFLATSGPHQKHSDQGPSFLSYPDDLGPSQQPEGLKSIVHSLPRCHEPFLFSDTTIERGMDHCLENGIDGKMTLK</sequence>
<feature type="region of interest" description="Disordered" evidence="1">
    <location>
        <begin position="26"/>
        <end position="54"/>
    </location>
</feature>
<dbReference type="Proteomes" id="UP000028990">
    <property type="component" value="Unassembled WGS sequence"/>
</dbReference>
<organism evidence="2 3">
    <name type="scientific">Fukomys damarensis</name>
    <name type="common">Damaraland mole rat</name>
    <name type="synonym">Cryptomys damarensis</name>
    <dbReference type="NCBI Taxonomy" id="885580"/>
    <lineage>
        <taxon>Eukaryota</taxon>
        <taxon>Metazoa</taxon>
        <taxon>Chordata</taxon>
        <taxon>Craniata</taxon>
        <taxon>Vertebrata</taxon>
        <taxon>Euteleostomi</taxon>
        <taxon>Mammalia</taxon>
        <taxon>Eutheria</taxon>
        <taxon>Euarchontoglires</taxon>
        <taxon>Glires</taxon>
        <taxon>Rodentia</taxon>
        <taxon>Hystricomorpha</taxon>
        <taxon>Bathyergidae</taxon>
        <taxon>Fukomys</taxon>
    </lineage>
</organism>
<keyword evidence="3" id="KW-1185">Reference proteome</keyword>
<evidence type="ECO:0000256" key="1">
    <source>
        <dbReference type="SAM" id="MobiDB-lite"/>
    </source>
</evidence>
<feature type="region of interest" description="Disordered" evidence="1">
    <location>
        <begin position="1"/>
        <end position="20"/>
    </location>
</feature>
<evidence type="ECO:0000313" key="2">
    <source>
        <dbReference type="EMBL" id="KFO30664.1"/>
    </source>
</evidence>
<proteinExistence type="predicted"/>
<accession>A0A091DEV6</accession>
<dbReference type="EMBL" id="KN122390">
    <property type="protein sequence ID" value="KFO30664.1"/>
    <property type="molecule type" value="Genomic_DNA"/>
</dbReference>
<reference evidence="2 3" key="1">
    <citation type="submission" date="2013-11" db="EMBL/GenBank/DDBJ databases">
        <title>The Damaraland mole rat (Fukomys damarensis) genome and evolution of African mole rats.</title>
        <authorList>
            <person name="Gladyshev V.N."/>
            <person name="Fang X."/>
        </authorList>
    </citation>
    <scope>NUCLEOTIDE SEQUENCE [LARGE SCALE GENOMIC DNA]</scope>
    <source>
        <tissue evidence="2">Liver</tissue>
    </source>
</reference>
<gene>
    <name evidence="2" type="ORF">H920_07904</name>
</gene>